<dbReference type="AlphaFoldDB" id="A0A914BG10"/>
<dbReference type="Proteomes" id="UP000887568">
    <property type="component" value="Unplaced"/>
</dbReference>
<reference evidence="3" key="1">
    <citation type="submission" date="2022-11" db="UniProtKB">
        <authorList>
            <consortium name="EnsemblMetazoa"/>
        </authorList>
    </citation>
    <scope>IDENTIFICATION</scope>
</reference>
<evidence type="ECO:0000313" key="4">
    <source>
        <dbReference type="Proteomes" id="UP000887568"/>
    </source>
</evidence>
<feature type="region of interest" description="Disordered" evidence="1">
    <location>
        <begin position="59"/>
        <end position="84"/>
    </location>
</feature>
<name>A0A914BG10_PATMI</name>
<organism evidence="3 4">
    <name type="scientific">Patiria miniata</name>
    <name type="common">Bat star</name>
    <name type="synonym">Asterina miniata</name>
    <dbReference type="NCBI Taxonomy" id="46514"/>
    <lineage>
        <taxon>Eukaryota</taxon>
        <taxon>Metazoa</taxon>
        <taxon>Echinodermata</taxon>
        <taxon>Eleutherozoa</taxon>
        <taxon>Asterozoa</taxon>
        <taxon>Asteroidea</taxon>
        <taxon>Valvatacea</taxon>
        <taxon>Valvatida</taxon>
        <taxon>Asterinidae</taxon>
        <taxon>Patiria</taxon>
    </lineage>
</organism>
<keyword evidence="2" id="KW-1133">Transmembrane helix</keyword>
<accession>A0A914BG10</accession>
<keyword evidence="4" id="KW-1185">Reference proteome</keyword>
<feature type="region of interest" description="Disordered" evidence="1">
    <location>
        <begin position="99"/>
        <end position="122"/>
    </location>
</feature>
<evidence type="ECO:0000256" key="1">
    <source>
        <dbReference type="SAM" id="MobiDB-lite"/>
    </source>
</evidence>
<feature type="transmembrane region" description="Helical" evidence="2">
    <location>
        <begin position="33"/>
        <end position="53"/>
    </location>
</feature>
<keyword evidence="2" id="KW-0812">Transmembrane</keyword>
<protein>
    <submittedName>
        <fullName evidence="3">Uncharacterized protein</fullName>
    </submittedName>
</protein>
<dbReference type="GeneID" id="119742975"/>
<dbReference type="EnsemblMetazoa" id="XM_038219265.1">
    <property type="protein sequence ID" value="XP_038075193.1"/>
    <property type="gene ID" value="LOC119742975"/>
</dbReference>
<dbReference type="RefSeq" id="XP_038075193.1">
    <property type="nucleotide sequence ID" value="XM_038219265.1"/>
</dbReference>
<proteinExistence type="predicted"/>
<evidence type="ECO:0000256" key="2">
    <source>
        <dbReference type="SAM" id="Phobius"/>
    </source>
</evidence>
<feature type="compositionally biased region" description="Low complexity" evidence="1">
    <location>
        <begin position="71"/>
        <end position="84"/>
    </location>
</feature>
<sequence length="122" mass="13649">MFRKSLHANRTTHEGSIQQHKHATVNLALSSEWPKPVACVTFLFLYISSVFLVQRNNTKMDEKQGPTSDDVPTGEVTSTTVTEGDVVKMPTDVAITMDAIPNEDEEDKSKGRHQFPAQQLHQ</sequence>
<evidence type="ECO:0000313" key="3">
    <source>
        <dbReference type="EnsemblMetazoa" id="XP_038075193.1"/>
    </source>
</evidence>
<keyword evidence="2" id="KW-0472">Membrane</keyword>